<feature type="region of interest" description="Disordered" evidence="1">
    <location>
        <begin position="268"/>
        <end position="292"/>
    </location>
</feature>
<dbReference type="PANTHER" id="PTHR14918:SF3">
    <property type="entry name" value="KICSTOR COMPLEX PROTEIN SZT2"/>
    <property type="match status" value="1"/>
</dbReference>
<dbReference type="InterPro" id="IPR033228">
    <property type="entry name" value="SZT2"/>
</dbReference>
<gene>
    <name evidence="2" type="ORF">BSL78_02177</name>
</gene>
<reference evidence="2 3" key="1">
    <citation type="journal article" date="2017" name="PLoS Biol.">
        <title>The sea cucumber genome provides insights into morphological evolution and visceral regeneration.</title>
        <authorList>
            <person name="Zhang X."/>
            <person name="Sun L."/>
            <person name="Yuan J."/>
            <person name="Sun Y."/>
            <person name="Gao Y."/>
            <person name="Zhang L."/>
            <person name="Li S."/>
            <person name="Dai H."/>
            <person name="Hamel J.F."/>
            <person name="Liu C."/>
            <person name="Yu Y."/>
            <person name="Liu S."/>
            <person name="Lin W."/>
            <person name="Guo K."/>
            <person name="Jin S."/>
            <person name="Xu P."/>
            <person name="Storey K.B."/>
            <person name="Huan P."/>
            <person name="Zhang T."/>
            <person name="Zhou Y."/>
            <person name="Zhang J."/>
            <person name="Lin C."/>
            <person name="Li X."/>
            <person name="Xing L."/>
            <person name="Huo D."/>
            <person name="Sun M."/>
            <person name="Wang L."/>
            <person name="Mercier A."/>
            <person name="Li F."/>
            <person name="Yang H."/>
            <person name="Xiang J."/>
        </authorList>
    </citation>
    <scope>NUCLEOTIDE SEQUENCE [LARGE SCALE GENOMIC DNA]</scope>
    <source>
        <strain evidence="2">Shaxun</strain>
        <tissue evidence="2">Muscle</tissue>
    </source>
</reference>
<evidence type="ECO:0000256" key="1">
    <source>
        <dbReference type="SAM" id="MobiDB-lite"/>
    </source>
</evidence>
<accession>A0A2G8LKT7</accession>
<sequence>MRPERTKCQRRFTTLALKGNSQSLHLVPRQRLFLLYIIDKQFTLYTYNWSLELVQSFKDFFHRLIMWHNSRSHLMDCLVMQKMGLYHHKPFGDTGQRQSRTLHLAPSIPREGMQSFRPLTRPWPLVRYHGPFILLITMLGGTQSSGTGHSCRRFATKLEKIQTCRTNFAISSSSGTEKKTIVSTHQLDTLETLKQQSRLLTHCATPILFSPLWRKQVLADDDCEPISQSPGGSVHEESWHMRLRYTFLQQYIQYLTMKRFHQIETTQNSPKTSFSLTSRHGKEGQLPEGRGRRVRTASVRYMQITVLGGLSWQSCHLRLYAFESSRLPRELNINSRLGMLFTDECDSFKDLIHLHSLYDFISGLSKSISVHQRWASRFKTQGFLSHNTPAPDLYEYLTKHKLAEFFLLNMNKPEESAEQEQENALVSFSRLCGRFRASTSSGSFLSDEINVSFIISWDEDEYESSTRPGTPVPGFMCESGNAANAADSEKNKNLMRLKYFLIINSMKHVFPAAGVMSSVMGAELESVEKNPRFSYMMSEMQKKRDLVKKLVREAATYCRRDMLWNKLLEAEGEKTASSKKTKKKDASEDKAEQEISYAEFNVLLESTKRFPLTATDKSLISLLDNNRQWYENLLTSLRSKFNVMARYFKSEDGMIHQLALLNQVYQSMVVLLTVDFQSNAVELEAVYRTEQDVDCMSMEDSQTQPELHCQKHIETVINAVCFHLWTSIL</sequence>
<proteinExistence type="predicted"/>
<dbReference type="GO" id="GO:0005777">
    <property type="term" value="C:peroxisome"/>
    <property type="evidence" value="ECO:0007669"/>
    <property type="project" value="InterPro"/>
</dbReference>
<feature type="compositionally biased region" description="Polar residues" evidence="1">
    <location>
        <begin position="268"/>
        <end position="278"/>
    </location>
</feature>
<keyword evidence="3" id="KW-1185">Reference proteome</keyword>
<evidence type="ECO:0000313" key="2">
    <source>
        <dbReference type="EMBL" id="PIK60861.1"/>
    </source>
</evidence>
<dbReference type="EMBL" id="MRZV01000045">
    <property type="protein sequence ID" value="PIK60861.1"/>
    <property type="molecule type" value="Genomic_DNA"/>
</dbReference>
<dbReference type="STRING" id="307972.A0A2G8LKT7"/>
<comment type="caution">
    <text evidence="2">The sequence shown here is derived from an EMBL/GenBank/DDBJ whole genome shotgun (WGS) entry which is preliminary data.</text>
</comment>
<dbReference type="AlphaFoldDB" id="A0A2G8LKT7"/>
<dbReference type="Proteomes" id="UP000230750">
    <property type="component" value="Unassembled WGS sequence"/>
</dbReference>
<dbReference type="PANTHER" id="PTHR14918">
    <property type="entry name" value="KICSTOR COMPLEX PROTEIN SZT2"/>
    <property type="match status" value="1"/>
</dbReference>
<organism evidence="2 3">
    <name type="scientific">Stichopus japonicus</name>
    <name type="common">Sea cucumber</name>
    <dbReference type="NCBI Taxonomy" id="307972"/>
    <lineage>
        <taxon>Eukaryota</taxon>
        <taxon>Metazoa</taxon>
        <taxon>Echinodermata</taxon>
        <taxon>Eleutherozoa</taxon>
        <taxon>Echinozoa</taxon>
        <taxon>Holothuroidea</taxon>
        <taxon>Aspidochirotacea</taxon>
        <taxon>Aspidochirotida</taxon>
        <taxon>Stichopodidae</taxon>
        <taxon>Apostichopus</taxon>
    </lineage>
</organism>
<protein>
    <submittedName>
        <fullName evidence="2">Uncharacterized protein</fullName>
    </submittedName>
</protein>
<dbReference type="OrthoDB" id="43547at2759"/>
<evidence type="ECO:0000313" key="3">
    <source>
        <dbReference type="Proteomes" id="UP000230750"/>
    </source>
</evidence>
<feature type="compositionally biased region" description="Basic and acidic residues" evidence="1">
    <location>
        <begin position="280"/>
        <end position="291"/>
    </location>
</feature>
<name>A0A2G8LKT7_STIJA</name>